<dbReference type="InterPro" id="IPR052347">
    <property type="entry name" value="Isochorismatase_Nicotinamidase"/>
</dbReference>
<gene>
    <name evidence="9" type="ORF">CWE09_12375</name>
</gene>
<keyword evidence="10" id="KW-1185">Reference proteome</keyword>
<organism evidence="9 10">
    <name type="scientific">Aliidiomarina minuta</name>
    <dbReference type="NCBI Taxonomy" id="880057"/>
    <lineage>
        <taxon>Bacteria</taxon>
        <taxon>Pseudomonadati</taxon>
        <taxon>Pseudomonadota</taxon>
        <taxon>Gammaproteobacteria</taxon>
        <taxon>Alteromonadales</taxon>
        <taxon>Idiomarinaceae</taxon>
        <taxon>Aliidiomarina</taxon>
    </lineage>
</organism>
<evidence type="ECO:0000256" key="3">
    <source>
        <dbReference type="ARBA" id="ARBA00022723"/>
    </source>
</evidence>
<dbReference type="GO" id="GO:0008936">
    <property type="term" value="F:nicotinamidase activity"/>
    <property type="evidence" value="ECO:0007669"/>
    <property type="project" value="UniProtKB-EC"/>
</dbReference>
<keyword evidence="2" id="KW-0662">Pyridine nucleotide biosynthesis</keyword>
<evidence type="ECO:0000256" key="4">
    <source>
        <dbReference type="ARBA" id="ARBA00022801"/>
    </source>
</evidence>
<keyword evidence="3" id="KW-0479">Metal-binding</keyword>
<proteinExistence type="inferred from homology"/>
<sequence length="186" mass="20368">MNKQLQTGDALLIVDVQNDFCPGGKLGVEDGDTIVPVLNQWIAQAETHQLPVFASRDWHPLGHLSFSEQGGPWPEHCVQDTPGAAFHSDLQLPKNSILISKGARFDKDQYSAFDDTGLAEELHKRGIKRLWVGGLAQEVCVQATALDAREAGFETLLIQKATRAIDAKDGEQALKKMRDAGVILQD</sequence>
<evidence type="ECO:0000313" key="10">
    <source>
        <dbReference type="Proteomes" id="UP000288293"/>
    </source>
</evidence>
<comment type="pathway">
    <text evidence="5">Cofactor biosynthesis; nicotinate biosynthesis; nicotinate from nicotinamide: step 1/1.</text>
</comment>
<evidence type="ECO:0000313" key="9">
    <source>
        <dbReference type="EMBL" id="RUO23938.1"/>
    </source>
</evidence>
<dbReference type="PANTHER" id="PTHR11080:SF2">
    <property type="entry name" value="LD05707P"/>
    <property type="match status" value="1"/>
</dbReference>
<dbReference type="AlphaFoldDB" id="A0A432W3N0"/>
<evidence type="ECO:0000256" key="5">
    <source>
        <dbReference type="ARBA" id="ARBA00037900"/>
    </source>
</evidence>
<dbReference type="PANTHER" id="PTHR11080">
    <property type="entry name" value="PYRAZINAMIDASE/NICOTINAMIDASE"/>
    <property type="match status" value="1"/>
</dbReference>
<feature type="domain" description="Isochorismatase-like" evidence="8">
    <location>
        <begin position="10"/>
        <end position="184"/>
    </location>
</feature>
<name>A0A432W3N0_9GAMM</name>
<dbReference type="InterPro" id="IPR000868">
    <property type="entry name" value="Isochorismatase-like_dom"/>
</dbReference>
<dbReference type="Pfam" id="PF00857">
    <property type="entry name" value="Isochorismatase"/>
    <property type="match status" value="1"/>
</dbReference>
<dbReference type="RefSeq" id="WP_126804358.1">
    <property type="nucleotide sequence ID" value="NZ_PIPL01000003.1"/>
</dbReference>
<dbReference type="InterPro" id="IPR036380">
    <property type="entry name" value="Isochorismatase-like_sf"/>
</dbReference>
<keyword evidence="4" id="KW-0378">Hydrolase</keyword>
<dbReference type="GO" id="GO:0046872">
    <property type="term" value="F:metal ion binding"/>
    <property type="evidence" value="ECO:0007669"/>
    <property type="project" value="UniProtKB-KW"/>
</dbReference>
<evidence type="ECO:0000256" key="7">
    <source>
        <dbReference type="ARBA" id="ARBA00043224"/>
    </source>
</evidence>
<protein>
    <recommendedName>
        <fullName evidence="6">nicotinamidase</fullName>
        <ecNumber evidence="6">3.5.1.19</ecNumber>
    </recommendedName>
    <alternativeName>
        <fullName evidence="7">Nicotinamide deamidase</fullName>
    </alternativeName>
</protein>
<dbReference type="EC" id="3.5.1.19" evidence="6"/>
<evidence type="ECO:0000259" key="8">
    <source>
        <dbReference type="Pfam" id="PF00857"/>
    </source>
</evidence>
<dbReference type="Proteomes" id="UP000288293">
    <property type="component" value="Unassembled WGS sequence"/>
</dbReference>
<dbReference type="EMBL" id="PIPL01000003">
    <property type="protein sequence ID" value="RUO23938.1"/>
    <property type="molecule type" value="Genomic_DNA"/>
</dbReference>
<comment type="similarity">
    <text evidence="1">Belongs to the isochorismatase family.</text>
</comment>
<accession>A0A432W3N0</accession>
<reference evidence="9 10" key="1">
    <citation type="journal article" date="2011" name="Front. Microbiol.">
        <title>Genomic signatures of strain selection and enhancement in Bacillus atrophaeus var. globigii, a historical biowarfare simulant.</title>
        <authorList>
            <person name="Gibbons H.S."/>
            <person name="Broomall S.M."/>
            <person name="McNew L.A."/>
            <person name="Daligault H."/>
            <person name="Chapman C."/>
            <person name="Bruce D."/>
            <person name="Karavis M."/>
            <person name="Krepps M."/>
            <person name="McGregor P.A."/>
            <person name="Hong C."/>
            <person name="Park K.H."/>
            <person name="Akmal A."/>
            <person name="Feldman A."/>
            <person name="Lin J.S."/>
            <person name="Chang W.E."/>
            <person name="Higgs B.W."/>
            <person name="Demirev P."/>
            <person name="Lindquist J."/>
            <person name="Liem A."/>
            <person name="Fochler E."/>
            <person name="Read T.D."/>
            <person name="Tapia R."/>
            <person name="Johnson S."/>
            <person name="Bishop-Lilly K.A."/>
            <person name="Detter C."/>
            <person name="Han C."/>
            <person name="Sozhamannan S."/>
            <person name="Rosenzweig C.N."/>
            <person name="Skowronski E.W."/>
        </authorList>
    </citation>
    <scope>NUCLEOTIDE SEQUENCE [LARGE SCALE GENOMIC DNA]</scope>
    <source>
        <strain evidence="9 10">MLST1</strain>
    </source>
</reference>
<dbReference type="OrthoDB" id="9791276at2"/>
<dbReference type="GO" id="GO:0019363">
    <property type="term" value="P:pyridine nucleotide biosynthetic process"/>
    <property type="evidence" value="ECO:0007669"/>
    <property type="project" value="UniProtKB-KW"/>
</dbReference>
<dbReference type="SUPFAM" id="SSF52499">
    <property type="entry name" value="Isochorismatase-like hydrolases"/>
    <property type="match status" value="1"/>
</dbReference>
<evidence type="ECO:0000256" key="2">
    <source>
        <dbReference type="ARBA" id="ARBA00022642"/>
    </source>
</evidence>
<evidence type="ECO:0000256" key="1">
    <source>
        <dbReference type="ARBA" id="ARBA00006336"/>
    </source>
</evidence>
<comment type="caution">
    <text evidence="9">The sequence shown here is derived from an EMBL/GenBank/DDBJ whole genome shotgun (WGS) entry which is preliminary data.</text>
</comment>
<dbReference type="CDD" id="cd01011">
    <property type="entry name" value="nicotinamidase"/>
    <property type="match status" value="1"/>
</dbReference>
<evidence type="ECO:0000256" key="6">
    <source>
        <dbReference type="ARBA" id="ARBA00039017"/>
    </source>
</evidence>
<dbReference type="Gene3D" id="3.40.50.850">
    <property type="entry name" value="Isochorismatase-like"/>
    <property type="match status" value="1"/>
</dbReference>